<evidence type="ECO:0000313" key="12">
    <source>
        <dbReference type="Proteomes" id="UP000050424"/>
    </source>
</evidence>
<evidence type="ECO:0000256" key="9">
    <source>
        <dbReference type="SAM" id="Phobius"/>
    </source>
</evidence>
<feature type="transmembrane region" description="Helical" evidence="9">
    <location>
        <begin position="163"/>
        <end position="181"/>
    </location>
</feature>
<feature type="transmembrane region" description="Helical" evidence="9">
    <location>
        <begin position="104"/>
        <end position="124"/>
    </location>
</feature>
<protein>
    <recommendedName>
        <fullName evidence="10">Major facilitator superfamily (MFS) profile domain-containing protein</fullName>
    </recommendedName>
</protein>
<dbReference type="GO" id="GO:0016020">
    <property type="term" value="C:membrane"/>
    <property type="evidence" value="ECO:0007669"/>
    <property type="project" value="UniProtKB-SubCell"/>
</dbReference>
<feature type="transmembrane region" description="Helical" evidence="9">
    <location>
        <begin position="201"/>
        <end position="223"/>
    </location>
</feature>
<keyword evidence="6 9" id="KW-0472">Membrane</keyword>
<dbReference type="InterPro" id="IPR007219">
    <property type="entry name" value="XnlR_reg_dom"/>
</dbReference>
<sequence length="1220" mass="134839">MGEPGGVSPAGEVQISYGEAGYKGLIREPYIFFLACFASIGGVLFGYDQGVISGVLVMNNFAKQFPLLASDTTLQGWMVAVLTLGAMFGALANGPIADRLSRRWSILLANILFLIGSIIQAAAVNIPMIFVGRFVAGLAVGQLSMVVPLYLSELAPPNLRGSLVAMQQLGITVGIMVAFWLDYGTQHIGGTGDRQSPAAWRFPLAFQCVPSLILGGGTFFLPYSPRWLVMGDREKEARATLIRIRRVPATDDRIRLELLEIKAAALFDQQTAAAMYPGVDSRARIAFERYKSLFTVRHLRRRLVIACLLQIIQQFTGIPPTLIWSNQITHSPSGINAIIYYAPQIFRKIGLSGNSIDLLATGVVGVINFFSTIPAIMYMDRWGRKKVLIIGAIGMSISQLIVGTIYAVYQDSLTSHPAAGWASAVFIWLYISNFAFSIGCVNWIMPSEIFPPGVRSQAVGVAIGTNWLSNFIVALITPRMLAAIEFGTFYFFFGFCVFLGVWVFFFVPETKGVRIEEMDKLFGGNQGVEDMQRIADIRVQLGILGGAIVKDKAEHGKTCSFVNPPDRTPLTRRNLDAAELRCSQLQSLLQSLHPQLNIDAALANLGVNGQSSNAAAGLVNAQTRIATEREQPAHQFEWHETSLPLDSGSPTGDVRIKDGMATLSTLDSGYLGSSSGSNLLQEIALMLPELATPNVSNEHEDHSSEAWQSTRAPETLLDPPGLASSAITAHLIDAYFLFYNVSYPVLHERSFREKAASQRRGRCKSSWNVIYFMVLAFGHWISTTDAHHEQSNYYSAARSYLSIQMLESGTVETVQAFLLMGNYLQKIDRPNTGYNFVGIAYKMALGLGLHRESVGLEDNIDHERRRQLFWTVYCFDSGFNITTGRPPNVSEGVVDTRIPRNIQDTDITLMSPVPQEVDCPTTLSAIIAQAQLAKLANVLYHEFLLAKTANAKLEYQVAEATERNLISWRQTLPSYFTSPDVPSWFLGPRAVVLWKEQNLRIILWRGSTRHHSFLPSRQDAEKRCLEVAMQSIHDIATFCKTYSGILHLGIAWYATYFLFQAVLVLEASYLDKQIQQRSNEETAVWQVVVSEAHDCLIVLAQKSKSANRCLEVLDLIHRKTRAQNVVDSQPITIQPGGDILDGYQQEPAVNGHGDAAILAGEAGNDETHGAANEFGLCDDASDLTLRMILDQTPWGYLDNTPMDAMFNDWIYPQFELQNSG</sequence>
<keyword evidence="3" id="KW-0813">Transport</keyword>
<keyword evidence="4 9" id="KW-0812">Transmembrane</keyword>
<dbReference type="InterPro" id="IPR003663">
    <property type="entry name" value="Sugar/inositol_transpt"/>
</dbReference>
<evidence type="ECO:0000256" key="6">
    <source>
        <dbReference type="ARBA" id="ARBA00023136"/>
    </source>
</evidence>
<dbReference type="InterPro" id="IPR020846">
    <property type="entry name" value="MFS_dom"/>
</dbReference>
<feature type="transmembrane region" description="Helical" evidence="9">
    <location>
        <begin position="765"/>
        <end position="782"/>
    </location>
</feature>
<evidence type="ECO:0000256" key="8">
    <source>
        <dbReference type="ARBA" id="ARBA00023242"/>
    </source>
</evidence>
<feature type="transmembrane region" description="Helical" evidence="9">
    <location>
        <begin position="130"/>
        <end position="151"/>
    </location>
</feature>
<dbReference type="GO" id="GO:0003677">
    <property type="term" value="F:DNA binding"/>
    <property type="evidence" value="ECO:0007669"/>
    <property type="project" value="InterPro"/>
</dbReference>
<dbReference type="GO" id="GO:0006351">
    <property type="term" value="P:DNA-templated transcription"/>
    <property type="evidence" value="ECO:0007669"/>
    <property type="project" value="InterPro"/>
</dbReference>
<accession>A0A0N8H5Z3</accession>
<dbReference type="InterPro" id="IPR005828">
    <property type="entry name" value="MFS_sugar_transport-like"/>
</dbReference>
<dbReference type="PANTHER" id="PTHR48022">
    <property type="entry name" value="PLASTIDIC GLUCOSE TRANSPORTER 4"/>
    <property type="match status" value="1"/>
</dbReference>
<comment type="similarity">
    <text evidence="2">Belongs to the major facilitator superfamily. Sugar transporter (TC 2.A.1.1) family.</text>
</comment>
<keyword evidence="7" id="KW-0325">Glycoprotein</keyword>
<organism evidence="11 12">
    <name type="scientific">Neonectria ditissima</name>
    <dbReference type="NCBI Taxonomy" id="78410"/>
    <lineage>
        <taxon>Eukaryota</taxon>
        <taxon>Fungi</taxon>
        <taxon>Dikarya</taxon>
        <taxon>Ascomycota</taxon>
        <taxon>Pezizomycotina</taxon>
        <taxon>Sordariomycetes</taxon>
        <taxon>Hypocreomycetidae</taxon>
        <taxon>Hypocreales</taxon>
        <taxon>Nectriaceae</taxon>
        <taxon>Neonectria</taxon>
    </lineage>
</organism>
<dbReference type="InterPro" id="IPR050360">
    <property type="entry name" value="MFS_Sugar_Transporters"/>
</dbReference>
<proteinExistence type="inferred from homology"/>
<dbReference type="FunFam" id="1.20.1250.20:FF:000026">
    <property type="entry name" value="MFS quinate transporter QutD"/>
    <property type="match status" value="1"/>
</dbReference>
<evidence type="ECO:0000256" key="1">
    <source>
        <dbReference type="ARBA" id="ARBA00004141"/>
    </source>
</evidence>
<evidence type="ECO:0000256" key="2">
    <source>
        <dbReference type="ARBA" id="ARBA00010992"/>
    </source>
</evidence>
<evidence type="ECO:0000256" key="7">
    <source>
        <dbReference type="ARBA" id="ARBA00023180"/>
    </source>
</evidence>
<keyword evidence="5 9" id="KW-1133">Transmembrane helix</keyword>
<feature type="transmembrane region" description="Helical" evidence="9">
    <location>
        <begin position="489"/>
        <end position="508"/>
    </location>
</feature>
<dbReference type="Proteomes" id="UP000050424">
    <property type="component" value="Unassembled WGS sequence"/>
</dbReference>
<dbReference type="EMBL" id="LKCW01000162">
    <property type="protein sequence ID" value="KPM37532.1"/>
    <property type="molecule type" value="Genomic_DNA"/>
</dbReference>
<reference evidence="11 12" key="1">
    <citation type="submission" date="2015-09" db="EMBL/GenBank/DDBJ databases">
        <title>Draft genome of a European isolate of the apple canker pathogen Neonectria ditissima.</title>
        <authorList>
            <person name="Gomez-Cortecero A."/>
            <person name="Harrison R.J."/>
            <person name="Armitage A.D."/>
        </authorList>
    </citation>
    <scope>NUCLEOTIDE SEQUENCE [LARGE SCALE GENOMIC DNA]</scope>
    <source>
        <strain evidence="11 12">R09/05</strain>
    </source>
</reference>
<comment type="caution">
    <text evidence="11">The sequence shown here is derived from an EMBL/GenBank/DDBJ whole genome shotgun (WGS) entry which is preliminary data.</text>
</comment>
<dbReference type="PROSITE" id="PS00216">
    <property type="entry name" value="SUGAR_TRANSPORT_1"/>
    <property type="match status" value="1"/>
</dbReference>
<dbReference type="SUPFAM" id="SSF103473">
    <property type="entry name" value="MFS general substrate transporter"/>
    <property type="match status" value="1"/>
</dbReference>
<keyword evidence="12" id="KW-1185">Reference proteome</keyword>
<feature type="transmembrane region" description="Helical" evidence="9">
    <location>
        <begin position="74"/>
        <end position="92"/>
    </location>
</feature>
<dbReference type="PROSITE" id="PS00217">
    <property type="entry name" value="SUGAR_TRANSPORT_2"/>
    <property type="match status" value="1"/>
</dbReference>
<dbReference type="InterPro" id="IPR036259">
    <property type="entry name" value="MFS_trans_sf"/>
</dbReference>
<dbReference type="CDD" id="cd12148">
    <property type="entry name" value="fungal_TF_MHR"/>
    <property type="match status" value="1"/>
</dbReference>
<gene>
    <name evidence="11" type="ORF">AK830_g9012</name>
</gene>
<dbReference type="Pfam" id="PF04082">
    <property type="entry name" value="Fungal_trans"/>
    <property type="match status" value="1"/>
</dbReference>
<feature type="transmembrane region" description="Helical" evidence="9">
    <location>
        <begin position="30"/>
        <end position="47"/>
    </location>
</feature>
<feature type="transmembrane region" description="Helical" evidence="9">
    <location>
        <begin position="421"/>
        <end position="445"/>
    </location>
</feature>
<dbReference type="Gene3D" id="1.20.1250.20">
    <property type="entry name" value="MFS general substrate transporter like domains"/>
    <property type="match status" value="1"/>
</dbReference>
<evidence type="ECO:0000313" key="11">
    <source>
        <dbReference type="EMBL" id="KPM37532.1"/>
    </source>
</evidence>
<name>A0A0N8H5Z3_9HYPO</name>
<dbReference type="GO" id="GO:0008270">
    <property type="term" value="F:zinc ion binding"/>
    <property type="evidence" value="ECO:0007669"/>
    <property type="project" value="InterPro"/>
</dbReference>
<evidence type="ECO:0000256" key="5">
    <source>
        <dbReference type="ARBA" id="ARBA00022989"/>
    </source>
</evidence>
<feature type="transmembrane region" description="Helical" evidence="9">
    <location>
        <begin position="358"/>
        <end position="378"/>
    </location>
</feature>
<comment type="subcellular location">
    <subcellularLocation>
        <location evidence="1">Membrane</location>
        <topology evidence="1">Multi-pass membrane protein</topology>
    </subcellularLocation>
</comment>
<dbReference type="SMART" id="SM00906">
    <property type="entry name" value="Fungal_trans"/>
    <property type="match status" value="1"/>
</dbReference>
<dbReference type="AlphaFoldDB" id="A0A0N8H5Z3"/>
<feature type="domain" description="Major facilitator superfamily (MFS) profile" evidence="10">
    <location>
        <begin position="34"/>
        <end position="511"/>
    </location>
</feature>
<evidence type="ECO:0000259" key="10">
    <source>
        <dbReference type="PROSITE" id="PS50850"/>
    </source>
</evidence>
<keyword evidence="8" id="KW-0539">Nucleus</keyword>
<dbReference type="PRINTS" id="PR00171">
    <property type="entry name" value="SUGRTRNSPORT"/>
</dbReference>
<dbReference type="InterPro" id="IPR011701">
    <property type="entry name" value="MFS"/>
</dbReference>
<evidence type="ECO:0000256" key="3">
    <source>
        <dbReference type="ARBA" id="ARBA00022448"/>
    </source>
</evidence>
<dbReference type="OrthoDB" id="3364175at2759"/>
<feature type="transmembrane region" description="Helical" evidence="9">
    <location>
        <begin position="457"/>
        <end position="477"/>
    </location>
</feature>
<evidence type="ECO:0000256" key="4">
    <source>
        <dbReference type="ARBA" id="ARBA00022692"/>
    </source>
</evidence>
<dbReference type="InterPro" id="IPR005829">
    <property type="entry name" value="Sugar_transporter_CS"/>
</dbReference>
<feature type="transmembrane region" description="Helical" evidence="9">
    <location>
        <begin position="303"/>
        <end position="324"/>
    </location>
</feature>
<feature type="transmembrane region" description="Helical" evidence="9">
    <location>
        <begin position="387"/>
        <end position="409"/>
    </location>
</feature>
<dbReference type="GO" id="GO:0005351">
    <property type="term" value="F:carbohydrate:proton symporter activity"/>
    <property type="evidence" value="ECO:0007669"/>
    <property type="project" value="TreeGrafter"/>
</dbReference>
<dbReference type="Pfam" id="PF00083">
    <property type="entry name" value="Sugar_tr"/>
    <property type="match status" value="1"/>
</dbReference>
<dbReference type="Pfam" id="PF07690">
    <property type="entry name" value="MFS_1"/>
    <property type="match status" value="1"/>
</dbReference>
<dbReference type="PANTHER" id="PTHR48022:SF2">
    <property type="entry name" value="PLASTIDIC GLUCOSE TRANSPORTER 4"/>
    <property type="match status" value="1"/>
</dbReference>
<dbReference type="PROSITE" id="PS50850">
    <property type="entry name" value="MFS"/>
    <property type="match status" value="1"/>
</dbReference>